<dbReference type="SUPFAM" id="SSF51126">
    <property type="entry name" value="Pectin lyase-like"/>
    <property type="match status" value="1"/>
</dbReference>
<dbReference type="InterPro" id="IPR012334">
    <property type="entry name" value="Pectin_lyas_fold"/>
</dbReference>
<dbReference type="RefSeq" id="WP_002778877.1">
    <property type="nucleotide sequence ID" value="NZ_AIMT01000026.1"/>
</dbReference>
<accession>A0ABP2NSL4</accession>
<keyword evidence="2" id="KW-1185">Reference proteome</keyword>
<dbReference type="InterPro" id="IPR011050">
    <property type="entry name" value="Pectin_lyase_fold/virulence"/>
</dbReference>
<proteinExistence type="predicted"/>
<dbReference type="Proteomes" id="UP000005511">
    <property type="component" value="Unassembled WGS sequence"/>
</dbReference>
<dbReference type="Gene3D" id="2.160.20.10">
    <property type="entry name" value="Single-stranded right-handed beta-helix, Pectin lyase-like"/>
    <property type="match status" value="1"/>
</dbReference>
<protein>
    <submittedName>
        <fullName evidence="1">Hemagglutination activity domain-containing protein</fullName>
    </submittedName>
</protein>
<gene>
    <name evidence="1" type="ORF">cco14_03397</name>
</gene>
<dbReference type="NCBIfam" id="TIGR01731">
    <property type="entry name" value="fil_hemag_20aa"/>
    <property type="match status" value="1"/>
</dbReference>
<dbReference type="EMBL" id="AIMT01000026">
    <property type="protein sequence ID" value="EIA64907.1"/>
    <property type="molecule type" value="Genomic_DNA"/>
</dbReference>
<evidence type="ECO:0000313" key="1">
    <source>
        <dbReference type="EMBL" id="EIA64907.1"/>
    </source>
</evidence>
<dbReference type="GeneID" id="66545281"/>
<comment type="caution">
    <text evidence="1">The sequence shown here is derived from an EMBL/GenBank/DDBJ whole genome shotgun (WGS) entry which is preliminary data.</text>
</comment>
<dbReference type="InterPro" id="IPR010069">
    <property type="entry name" value="CdiA_FHA1_rpt"/>
</dbReference>
<sequence length="379" mass="41466">MVDGDYFNVISRGIDLAGSIAHYQSGKNLSDINFIAGLNKVDLSTPNAPKIIASKQKDEKIDYGIDGKYLGSMYANTVTLISTEEGVGVRHSGVIRGIEDVIVKVKDKAEFQAIGVNTNGSVKIDAKDIKTSLINADTIDLKASGKVTNEGLYKGKQIQINANNFENAKQTNLSQETKDIFKINQENSSIFADSLTLNTLDKTSNFGFINALNDIKVGTNSFDNQGEISANKDISLMLNDDAFINNGKILSQNDIQIQANKDLTLNHGNLYAQNLLHIKSLNDLNINSKLENTSSIELDAKNIYVKNLVASGKELNLHADENLVNDAYLFSNGDLRAQATTLTNNSTFNSLNNLYLNAHTIHNNALIFADKVSISRQIF</sequence>
<name>A0ABP2NSL4_CAMCO</name>
<reference evidence="1 2" key="1">
    <citation type="submission" date="2010-09" db="EMBL/GenBank/DDBJ databases">
        <authorList>
            <person name="Richards V."/>
            <person name="Lefebure T."/>
            <person name="Suzuki H."/>
            <person name="Pavinski Bitar P."/>
            <person name="Stanhope M."/>
        </authorList>
    </citation>
    <scope>NUCLEOTIDE SEQUENCE [LARGE SCALE GENOMIC DNA]</scope>
    <source>
        <strain evidence="1 2">80352</strain>
    </source>
</reference>
<evidence type="ECO:0000313" key="2">
    <source>
        <dbReference type="Proteomes" id="UP000005511"/>
    </source>
</evidence>
<organism evidence="1 2">
    <name type="scientific">Campylobacter coli 80352</name>
    <dbReference type="NCBI Taxonomy" id="887288"/>
    <lineage>
        <taxon>Bacteria</taxon>
        <taxon>Pseudomonadati</taxon>
        <taxon>Campylobacterota</taxon>
        <taxon>Epsilonproteobacteria</taxon>
        <taxon>Campylobacterales</taxon>
        <taxon>Campylobacteraceae</taxon>
        <taxon>Campylobacter</taxon>
    </lineage>
</organism>